<dbReference type="AlphaFoldDB" id="Q7RL08"/>
<protein>
    <submittedName>
        <fullName evidence="1">Uncharacterized protein</fullName>
    </submittedName>
</protein>
<gene>
    <name evidence="1" type="ORF">PY02740</name>
</gene>
<keyword evidence="2" id="KW-1185">Reference proteome</keyword>
<dbReference type="InParanoid" id="Q7RL08"/>
<name>Q7RL08_PLAYO</name>
<reference evidence="1 2" key="1">
    <citation type="journal article" date="2002" name="Nature">
        <title>Genome sequence and comparative analysis of the model rodent malaria parasite Plasmodium yoelii yoelii.</title>
        <authorList>
            <person name="Carlton J.M."/>
            <person name="Angiuoli S.V."/>
            <person name="Suh B.B."/>
            <person name="Kooij T.W."/>
            <person name="Pertea M."/>
            <person name="Silva J.C."/>
            <person name="Ermolaeva M.D."/>
            <person name="Allen J.E."/>
            <person name="Selengut J.D."/>
            <person name="Koo H.L."/>
            <person name="Peterson J.D."/>
            <person name="Pop M."/>
            <person name="Kosack D.S."/>
            <person name="Shumway M.F."/>
            <person name="Bidwell S.L."/>
            <person name="Shallom S.J."/>
            <person name="van Aken S.E."/>
            <person name="Riedmuller S.B."/>
            <person name="Feldblyum T.V."/>
            <person name="Cho J.K."/>
            <person name="Quackenbush J."/>
            <person name="Sedegah M."/>
            <person name="Shoaibi A."/>
            <person name="Cummings L.M."/>
            <person name="Florens L."/>
            <person name="Yates J.R."/>
            <person name="Raine J.D."/>
            <person name="Sinden R.E."/>
            <person name="Harris M.A."/>
            <person name="Cunningham D.A."/>
            <person name="Preiser P.R."/>
            <person name="Bergman L.W."/>
            <person name="Vaidya A.B."/>
            <person name="van Lin L.H."/>
            <person name="Janse C.J."/>
            <person name="Waters A.P."/>
            <person name="Smith H.O."/>
            <person name="White O.R."/>
            <person name="Salzberg S.L."/>
            <person name="Venter J.C."/>
            <person name="Fraser C.M."/>
            <person name="Hoffman S.L."/>
            <person name="Gardner M.J."/>
            <person name="Carucci D.J."/>
        </authorList>
    </citation>
    <scope>NUCLEOTIDE SEQUENCE [LARGE SCALE GENOMIC DNA]</scope>
    <source>
        <strain evidence="1 2">17XNL</strain>
    </source>
</reference>
<organism evidence="1 2">
    <name type="scientific">Plasmodium yoelii yoelii</name>
    <dbReference type="NCBI Taxonomy" id="73239"/>
    <lineage>
        <taxon>Eukaryota</taxon>
        <taxon>Sar</taxon>
        <taxon>Alveolata</taxon>
        <taxon>Apicomplexa</taxon>
        <taxon>Aconoidasida</taxon>
        <taxon>Haemosporida</taxon>
        <taxon>Plasmodiidae</taxon>
        <taxon>Plasmodium</taxon>
        <taxon>Plasmodium (Vinckeia)</taxon>
    </lineage>
</organism>
<comment type="caution">
    <text evidence="1">The sequence shown here is derived from an EMBL/GenBank/DDBJ whole genome shotgun (WGS) entry which is preliminary data.</text>
</comment>
<dbReference type="PaxDb" id="73239-Q7RL08"/>
<accession>Q7RL08</accession>
<evidence type="ECO:0000313" key="1">
    <source>
        <dbReference type="EMBL" id="EAA22225.1"/>
    </source>
</evidence>
<sequence length="63" mass="7572">MYNRKYPQLKNKIQNDETVINLYLVSTNTRHLQKKDKESITIYFTASFWLTLKKRSHICHGIT</sequence>
<proteinExistence type="predicted"/>
<evidence type="ECO:0000313" key="2">
    <source>
        <dbReference type="Proteomes" id="UP000008553"/>
    </source>
</evidence>
<dbReference type="Proteomes" id="UP000008553">
    <property type="component" value="Unassembled WGS sequence"/>
</dbReference>
<dbReference type="EMBL" id="AABL01000759">
    <property type="protein sequence ID" value="EAA22225.1"/>
    <property type="molecule type" value="Genomic_DNA"/>
</dbReference>